<evidence type="ECO:0000256" key="6">
    <source>
        <dbReference type="ARBA" id="ARBA00022692"/>
    </source>
</evidence>
<dbReference type="SUPFAM" id="SSF52833">
    <property type="entry name" value="Thioredoxin-like"/>
    <property type="match status" value="1"/>
</dbReference>
<evidence type="ECO:0000256" key="4">
    <source>
        <dbReference type="ARBA" id="ARBA00022449"/>
    </source>
</evidence>
<evidence type="ECO:0000256" key="5">
    <source>
        <dbReference type="ARBA" id="ARBA00022475"/>
    </source>
</evidence>
<feature type="transmembrane region" description="Helical" evidence="12">
    <location>
        <begin position="393"/>
        <end position="412"/>
    </location>
</feature>
<dbReference type="InterPro" id="IPR023171">
    <property type="entry name" value="Na/H_antiporter_dom_sf"/>
</dbReference>
<dbReference type="HAMAP" id="MF_01844">
    <property type="entry name" value="NhaA"/>
    <property type="match status" value="1"/>
</dbReference>
<comment type="similarity">
    <text evidence="12">Belongs to the NhaA Na(+)/H(+) (TC 2.A.33) antiporter family.</text>
</comment>
<sequence>MVVNARRLSEWLRTESGSAALLVAVTIVALLWANSAIGDSYTELWHTELGIVFGEHDFEMSLHHWINDGLMVVFFFVIGLEVRQEFAVGSLRDRRRAMVPLVAGVIGVIVPAAIYLAIAGRDAVDGWGVVVGTDTAFLLGALAIVGPRMSNQLRIFLLTLTVVDDFLAVSIIGVVYTEDLQIVPLLIAVAGLVGLWLLSRTSEWRSAPYVILVIVVWAATLASGVHPSLAGMAAGLLVPARPTERGHVESAKTLFRDYWQSPQATVARTARRGLARSISVNQRLHDVLRAPVSLFVVPVFALANAGIYLGGGVLGEAFTSTITWGVIVGLVIGKFAGIGLGTWLAIRAGLGRLPDGVGPGSVLGGAALSGIGFTVSLLIIGLAFTDGDDAAKATVGVLAAMVLATALGWTIFSRARVKWGETSADLPVTLDPPVDVTSDHIRGPADAPLTVVEFMDFECPFCARTTGMWKDVHAHFGDRVRYIVRHLPIHEYHPHAFLAATAAEAAARQGKFWEMHDILFANQAELEAEHLLAYAEQLELDMNRFVIDLESEEVATLIVANEESANVSGARGTPTFFLNGRRHRGPHDARTLIAALEAGSETESAARRRS</sequence>
<protein>
    <recommendedName>
        <fullName evidence="12">Na(+)/H(+) antiporter NhaA</fullName>
    </recommendedName>
    <alternativeName>
        <fullName evidence="12">Sodium/proton antiporter NhaA</fullName>
    </alternativeName>
</protein>
<dbReference type="KEGG" id="gom:D7316_03908"/>
<evidence type="ECO:0000259" key="13">
    <source>
        <dbReference type="PROSITE" id="PS51352"/>
    </source>
</evidence>
<keyword evidence="5 12" id="KW-1003">Cell membrane</keyword>
<evidence type="ECO:0000256" key="3">
    <source>
        <dbReference type="ARBA" id="ARBA00022448"/>
    </source>
</evidence>
<evidence type="ECO:0000313" key="14">
    <source>
        <dbReference type="EMBL" id="AZG47300.1"/>
    </source>
</evidence>
<keyword evidence="3 12" id="KW-0813">Transport</keyword>
<dbReference type="PROSITE" id="PS51352">
    <property type="entry name" value="THIOREDOXIN_2"/>
    <property type="match status" value="1"/>
</dbReference>
<feature type="transmembrane region" description="Helical" evidence="12">
    <location>
        <begin position="290"/>
        <end position="310"/>
    </location>
</feature>
<keyword evidence="6 12" id="KW-0812">Transmembrane</keyword>
<dbReference type="Pfam" id="PF06965">
    <property type="entry name" value="Na_H_antiport_1"/>
    <property type="match status" value="1"/>
</dbReference>
<feature type="transmembrane region" description="Helical" evidence="12">
    <location>
        <begin position="322"/>
        <end position="346"/>
    </location>
</feature>
<feature type="domain" description="Thioredoxin" evidence="13">
    <location>
        <begin position="393"/>
        <end position="601"/>
    </location>
</feature>
<keyword evidence="4 12" id="KW-0050">Antiport</keyword>
<keyword evidence="15" id="KW-1185">Reference proteome</keyword>
<comment type="function">
    <text evidence="12">Na(+)/H(+) antiporter that extrudes sodium in exchange for external protons.</text>
</comment>
<feature type="transmembrane region" description="Helical" evidence="12">
    <location>
        <begin position="126"/>
        <end position="145"/>
    </location>
</feature>
<feature type="transmembrane region" description="Helical" evidence="12">
    <location>
        <begin position="210"/>
        <end position="238"/>
    </location>
</feature>
<feature type="transmembrane region" description="Helical" evidence="12">
    <location>
        <begin position="62"/>
        <end position="80"/>
    </location>
</feature>
<evidence type="ECO:0000256" key="2">
    <source>
        <dbReference type="ARBA" id="ARBA00007006"/>
    </source>
</evidence>
<feature type="transmembrane region" description="Helical" evidence="12">
    <location>
        <begin position="182"/>
        <end position="198"/>
    </location>
</feature>
<dbReference type="Gene3D" id="1.20.1530.10">
    <property type="entry name" value="Na+/H+ antiporter like domain"/>
    <property type="match status" value="1"/>
</dbReference>
<dbReference type="Proteomes" id="UP000271469">
    <property type="component" value="Chromosome"/>
</dbReference>
<dbReference type="InterPro" id="IPR036249">
    <property type="entry name" value="Thioredoxin-like_sf"/>
</dbReference>
<accession>A0A3G8JT06</accession>
<gene>
    <name evidence="14" type="primary">nhaA_2</name>
    <name evidence="12" type="synonym">nhaA</name>
    <name evidence="14" type="ORF">D7316_03908</name>
</gene>
<dbReference type="PANTHER" id="PTHR30341">
    <property type="entry name" value="SODIUM ION/PROTON ANTIPORTER NHAA-RELATED"/>
    <property type="match status" value="1"/>
</dbReference>
<keyword evidence="7 12" id="KW-1133">Transmembrane helix</keyword>
<comment type="catalytic activity">
    <reaction evidence="12">
        <text>Na(+)(in) + 2 H(+)(out) = Na(+)(out) + 2 H(+)(in)</text>
        <dbReference type="Rhea" id="RHEA:29251"/>
        <dbReference type="ChEBI" id="CHEBI:15378"/>
        <dbReference type="ChEBI" id="CHEBI:29101"/>
    </reaction>
</comment>
<proteinExistence type="inferred from homology"/>
<reference evidence="14 15" key="1">
    <citation type="submission" date="2018-11" db="EMBL/GenBank/DDBJ databases">
        <title>Gordonia insulae sp. nov., isolated from an island soil.</title>
        <authorList>
            <person name="Kim Y.S."/>
            <person name="Kim S.B."/>
        </authorList>
    </citation>
    <scope>NUCLEOTIDE SEQUENCE [LARGE SCALE GENOMIC DNA]</scope>
    <source>
        <strain evidence="14 15">MMS17-SY073</strain>
    </source>
</reference>
<keyword evidence="11 12" id="KW-0739">Sodium transport</keyword>
<dbReference type="Gene3D" id="3.40.30.10">
    <property type="entry name" value="Glutaredoxin"/>
    <property type="match status" value="1"/>
</dbReference>
<comment type="similarity">
    <text evidence="2">In the N-terminal section; belongs to the NhaA Na(+)/H(+) (TC 2.A.33) antiporter family.</text>
</comment>
<evidence type="ECO:0000256" key="8">
    <source>
        <dbReference type="ARBA" id="ARBA00023053"/>
    </source>
</evidence>
<comment type="subcellular location">
    <subcellularLocation>
        <location evidence="1">Cell inner membrane</location>
        <topology evidence="1">Multi-pass membrane protein</topology>
    </subcellularLocation>
    <subcellularLocation>
        <location evidence="12">Cell membrane</location>
        <topology evidence="12">Multi-pass membrane protein</topology>
    </subcellularLocation>
</comment>
<dbReference type="InterPro" id="IPR012336">
    <property type="entry name" value="Thioredoxin-like_fold"/>
</dbReference>
<dbReference type="InterPro" id="IPR004670">
    <property type="entry name" value="NhaA"/>
</dbReference>
<feature type="transmembrane region" description="Helical" evidence="12">
    <location>
        <begin position="366"/>
        <end position="384"/>
    </location>
</feature>
<feature type="transmembrane region" description="Helical" evidence="12">
    <location>
        <begin position="157"/>
        <end position="176"/>
    </location>
</feature>
<evidence type="ECO:0000256" key="9">
    <source>
        <dbReference type="ARBA" id="ARBA00023065"/>
    </source>
</evidence>
<dbReference type="GO" id="GO:0005886">
    <property type="term" value="C:plasma membrane"/>
    <property type="evidence" value="ECO:0007669"/>
    <property type="project" value="UniProtKB-SubCell"/>
</dbReference>
<evidence type="ECO:0000256" key="1">
    <source>
        <dbReference type="ARBA" id="ARBA00004429"/>
    </source>
</evidence>
<dbReference type="PANTHER" id="PTHR30341:SF0">
    <property type="entry name" value="NA(+)_H(+) ANTIPORTER NHAA"/>
    <property type="match status" value="1"/>
</dbReference>
<keyword evidence="8 12" id="KW-0915">Sodium</keyword>
<dbReference type="EMBL" id="CP033972">
    <property type="protein sequence ID" value="AZG47300.1"/>
    <property type="molecule type" value="Genomic_DNA"/>
</dbReference>
<dbReference type="AlphaFoldDB" id="A0A3G8JT06"/>
<keyword evidence="9 12" id="KW-0406">Ion transport</keyword>
<evidence type="ECO:0000256" key="7">
    <source>
        <dbReference type="ARBA" id="ARBA00022989"/>
    </source>
</evidence>
<name>A0A3G8JT06_9ACTN</name>
<feature type="transmembrane region" description="Helical" evidence="12">
    <location>
        <begin position="101"/>
        <end position="120"/>
    </location>
</feature>
<dbReference type="Pfam" id="PF13462">
    <property type="entry name" value="Thioredoxin_4"/>
    <property type="match status" value="1"/>
</dbReference>
<dbReference type="InterPro" id="IPR013766">
    <property type="entry name" value="Thioredoxin_domain"/>
</dbReference>
<evidence type="ECO:0000313" key="15">
    <source>
        <dbReference type="Proteomes" id="UP000271469"/>
    </source>
</evidence>
<keyword evidence="10 12" id="KW-0472">Membrane</keyword>
<evidence type="ECO:0000256" key="11">
    <source>
        <dbReference type="ARBA" id="ARBA00023201"/>
    </source>
</evidence>
<evidence type="ECO:0000256" key="10">
    <source>
        <dbReference type="ARBA" id="ARBA00023136"/>
    </source>
</evidence>
<dbReference type="GO" id="GO:0006885">
    <property type="term" value="P:regulation of pH"/>
    <property type="evidence" value="ECO:0007669"/>
    <property type="project" value="UniProtKB-UniRule"/>
</dbReference>
<dbReference type="GO" id="GO:0015385">
    <property type="term" value="F:sodium:proton antiporter activity"/>
    <property type="evidence" value="ECO:0007669"/>
    <property type="project" value="UniProtKB-UniRule"/>
</dbReference>
<dbReference type="NCBIfam" id="TIGR00773">
    <property type="entry name" value="NhaA"/>
    <property type="match status" value="1"/>
</dbReference>
<organism evidence="14 15">
    <name type="scientific">Gordonia insulae</name>
    <dbReference type="NCBI Taxonomy" id="2420509"/>
    <lineage>
        <taxon>Bacteria</taxon>
        <taxon>Bacillati</taxon>
        <taxon>Actinomycetota</taxon>
        <taxon>Actinomycetes</taxon>
        <taxon>Mycobacteriales</taxon>
        <taxon>Gordoniaceae</taxon>
        <taxon>Gordonia</taxon>
    </lineage>
</organism>
<evidence type="ECO:0000256" key="12">
    <source>
        <dbReference type="HAMAP-Rule" id="MF_01844"/>
    </source>
</evidence>